<dbReference type="KEGG" id="nav:JQS30_14300"/>
<name>A0A895XTG0_9ACTN</name>
<dbReference type="SUPFAM" id="SSF50129">
    <property type="entry name" value="GroES-like"/>
    <property type="match status" value="1"/>
</dbReference>
<dbReference type="SMART" id="SM00829">
    <property type="entry name" value="PKS_ER"/>
    <property type="match status" value="1"/>
</dbReference>
<dbReference type="Proteomes" id="UP000662939">
    <property type="component" value="Chromosome"/>
</dbReference>
<evidence type="ECO:0000313" key="3">
    <source>
        <dbReference type="Proteomes" id="UP000662939"/>
    </source>
</evidence>
<dbReference type="Gene3D" id="3.90.180.10">
    <property type="entry name" value="Medium-chain alcohol dehydrogenases, catalytic domain"/>
    <property type="match status" value="1"/>
</dbReference>
<reference evidence="2" key="1">
    <citation type="submission" date="2021-02" db="EMBL/GenBank/DDBJ databases">
        <title>Natronoglycomyces albus gen. nov., sp. nov, a haloalkaliphilic actinobacterium from a soda solonchak soil.</title>
        <authorList>
            <person name="Sorokin D.Y."/>
            <person name="Khijniak T.V."/>
            <person name="Zakharycheva A.P."/>
            <person name="Boueva O.V."/>
            <person name="Ariskina E.V."/>
            <person name="Hahnke R.L."/>
            <person name="Bunk B."/>
            <person name="Sproer C."/>
            <person name="Schumann P."/>
            <person name="Evtushenko L.I."/>
            <person name="Kublanov I.V."/>
        </authorList>
    </citation>
    <scope>NUCLEOTIDE SEQUENCE</scope>
    <source>
        <strain evidence="2">DSM 106290</strain>
    </source>
</reference>
<accession>A0A895XTG0</accession>
<dbReference type="PANTHER" id="PTHR11695:SF294">
    <property type="entry name" value="RETICULON-4-INTERACTING PROTEIN 1, MITOCHONDRIAL"/>
    <property type="match status" value="1"/>
</dbReference>
<keyword evidence="3" id="KW-1185">Reference proteome</keyword>
<evidence type="ECO:0000313" key="2">
    <source>
        <dbReference type="EMBL" id="QSB04918.1"/>
    </source>
</evidence>
<evidence type="ECO:0000259" key="1">
    <source>
        <dbReference type="SMART" id="SM00829"/>
    </source>
</evidence>
<dbReference type="PANTHER" id="PTHR11695">
    <property type="entry name" value="ALCOHOL DEHYDROGENASE RELATED"/>
    <property type="match status" value="1"/>
</dbReference>
<gene>
    <name evidence="2" type="ORF">JQS30_14300</name>
</gene>
<dbReference type="InterPro" id="IPR013154">
    <property type="entry name" value="ADH-like_N"/>
</dbReference>
<dbReference type="InterPro" id="IPR050700">
    <property type="entry name" value="YIM1/Zinc_Alcohol_DH_Fams"/>
</dbReference>
<protein>
    <submittedName>
        <fullName evidence="2">NAD(P)-dependent alcohol dehydrogenase</fullName>
    </submittedName>
</protein>
<feature type="domain" description="Enoyl reductase (ER)" evidence="1">
    <location>
        <begin position="17"/>
        <end position="327"/>
    </location>
</feature>
<sequence>MTDHTMRAIVQDRYGTSAKELLRLAHIERPQPEEDQVLVRVHAAGVSRATWHLMTGRPYLVRAVGFGLRGPKRSTPGGDLSGVVTAVGSQVTEFSPGDEVFGSAVGAFAEYAVARTRHLALKPDSLNFVESSVVPDSALTALQAVRDHARIRSGEKLLVIGASGGVGTYAVQIANHLGAEVTGMCSGPKADLVRSLGASEVIDYADESPLPSAAFDAIIDMGGNRHLRVLRRALKPQGRLVLVGGEESGPWLGGIQRNVWAALWSPFIGQQLTAFIASVNAKDLRELRELIDSGAVKPALERTFELEEAAEALDYLAAGRVRGKVSLTVT</sequence>
<dbReference type="AlphaFoldDB" id="A0A895XTG0"/>
<dbReference type="RefSeq" id="WP_213170919.1">
    <property type="nucleotide sequence ID" value="NZ_CP070496.1"/>
</dbReference>
<dbReference type="SUPFAM" id="SSF51735">
    <property type="entry name" value="NAD(P)-binding Rossmann-fold domains"/>
    <property type="match status" value="1"/>
</dbReference>
<dbReference type="EMBL" id="CP070496">
    <property type="protein sequence ID" value="QSB04918.1"/>
    <property type="molecule type" value="Genomic_DNA"/>
</dbReference>
<dbReference type="GO" id="GO:0016491">
    <property type="term" value="F:oxidoreductase activity"/>
    <property type="evidence" value="ECO:0007669"/>
    <property type="project" value="InterPro"/>
</dbReference>
<organism evidence="2 3">
    <name type="scientific">Natronoglycomyces albus</name>
    <dbReference type="NCBI Taxonomy" id="2811108"/>
    <lineage>
        <taxon>Bacteria</taxon>
        <taxon>Bacillati</taxon>
        <taxon>Actinomycetota</taxon>
        <taxon>Actinomycetes</taxon>
        <taxon>Glycomycetales</taxon>
        <taxon>Glycomycetaceae</taxon>
        <taxon>Natronoglycomyces</taxon>
    </lineage>
</organism>
<dbReference type="InterPro" id="IPR020843">
    <property type="entry name" value="ER"/>
</dbReference>
<dbReference type="CDD" id="cd08267">
    <property type="entry name" value="MDR1"/>
    <property type="match status" value="1"/>
</dbReference>
<dbReference type="InterPro" id="IPR011032">
    <property type="entry name" value="GroES-like_sf"/>
</dbReference>
<proteinExistence type="predicted"/>
<dbReference type="Gene3D" id="3.40.50.720">
    <property type="entry name" value="NAD(P)-binding Rossmann-like Domain"/>
    <property type="match status" value="1"/>
</dbReference>
<dbReference type="InterPro" id="IPR036291">
    <property type="entry name" value="NAD(P)-bd_dom_sf"/>
</dbReference>
<dbReference type="Pfam" id="PF13602">
    <property type="entry name" value="ADH_zinc_N_2"/>
    <property type="match status" value="1"/>
</dbReference>
<dbReference type="Pfam" id="PF08240">
    <property type="entry name" value="ADH_N"/>
    <property type="match status" value="1"/>
</dbReference>